<protein>
    <submittedName>
        <fullName evidence="1">Uncharacterized protein</fullName>
    </submittedName>
</protein>
<evidence type="ECO:0000313" key="1">
    <source>
        <dbReference type="EMBL" id="KAF9676232.1"/>
    </source>
</evidence>
<organism evidence="1 2">
    <name type="scientific">Salix dunnii</name>
    <dbReference type="NCBI Taxonomy" id="1413687"/>
    <lineage>
        <taxon>Eukaryota</taxon>
        <taxon>Viridiplantae</taxon>
        <taxon>Streptophyta</taxon>
        <taxon>Embryophyta</taxon>
        <taxon>Tracheophyta</taxon>
        <taxon>Spermatophyta</taxon>
        <taxon>Magnoliopsida</taxon>
        <taxon>eudicotyledons</taxon>
        <taxon>Gunneridae</taxon>
        <taxon>Pentapetalae</taxon>
        <taxon>rosids</taxon>
        <taxon>fabids</taxon>
        <taxon>Malpighiales</taxon>
        <taxon>Salicaceae</taxon>
        <taxon>Saliceae</taxon>
        <taxon>Salix</taxon>
    </lineage>
</organism>
<comment type="caution">
    <text evidence="1">The sequence shown here is derived from an EMBL/GenBank/DDBJ whole genome shotgun (WGS) entry which is preliminary data.</text>
</comment>
<keyword evidence="2" id="KW-1185">Reference proteome</keyword>
<dbReference type="EMBL" id="JADGMS010000009">
    <property type="protein sequence ID" value="KAF9676232.1"/>
    <property type="molecule type" value="Genomic_DNA"/>
</dbReference>
<reference evidence="1 2" key="1">
    <citation type="submission" date="2020-10" db="EMBL/GenBank/DDBJ databases">
        <title>Plant Genome Project.</title>
        <authorList>
            <person name="Zhang R.-G."/>
        </authorList>
    </citation>
    <scope>NUCLEOTIDE SEQUENCE [LARGE SCALE GENOMIC DNA]</scope>
    <source>
        <strain evidence="1">FAFU-HL-1</strain>
        <tissue evidence="1">Leaf</tissue>
    </source>
</reference>
<dbReference type="AlphaFoldDB" id="A0A835JRU6"/>
<accession>A0A835JRU6</accession>
<dbReference type="Proteomes" id="UP000657918">
    <property type="component" value="Unassembled WGS sequence"/>
</dbReference>
<proteinExistence type="predicted"/>
<name>A0A835JRU6_9ROSI</name>
<evidence type="ECO:0000313" key="2">
    <source>
        <dbReference type="Proteomes" id="UP000657918"/>
    </source>
</evidence>
<gene>
    <name evidence="1" type="ORF">SADUNF_Sadunf09G0117100</name>
</gene>
<sequence>MDLQYISTPRTFHLMPCSVFFQDSSGCQYFNPVVNPCAAVELLGTDNFYADRWHLAYSSNRVFINLYSSFTTSPKTSVFVVFGTETS</sequence>